<keyword evidence="3" id="KW-1185">Reference proteome</keyword>
<dbReference type="Pfam" id="PF01575">
    <property type="entry name" value="MaoC_dehydratas"/>
    <property type="match status" value="1"/>
</dbReference>
<dbReference type="InterPro" id="IPR029069">
    <property type="entry name" value="HotDog_dom_sf"/>
</dbReference>
<gene>
    <name evidence="2" type="ORF">A4R35_12945</name>
</gene>
<name>A0A328VG28_9CHLR</name>
<dbReference type="PANTHER" id="PTHR43841:SF3">
    <property type="entry name" value="(3R)-HYDROXYACYL-ACP DEHYDRATASE SUBUNIT HADB"/>
    <property type="match status" value="1"/>
</dbReference>
<evidence type="ECO:0000313" key="3">
    <source>
        <dbReference type="Proteomes" id="UP000248706"/>
    </source>
</evidence>
<organism evidence="2 3">
    <name type="scientific">Thermogemmatispora tikiterensis</name>
    <dbReference type="NCBI Taxonomy" id="1825093"/>
    <lineage>
        <taxon>Bacteria</taxon>
        <taxon>Bacillati</taxon>
        <taxon>Chloroflexota</taxon>
        <taxon>Ktedonobacteria</taxon>
        <taxon>Thermogemmatisporales</taxon>
        <taxon>Thermogemmatisporaceae</taxon>
        <taxon>Thermogemmatispora</taxon>
    </lineage>
</organism>
<dbReference type="InterPro" id="IPR002539">
    <property type="entry name" value="MaoC-like_dom"/>
</dbReference>
<dbReference type="Gene3D" id="3.10.129.10">
    <property type="entry name" value="Hotdog Thioesterase"/>
    <property type="match status" value="1"/>
</dbReference>
<dbReference type="PANTHER" id="PTHR43841">
    <property type="entry name" value="3-HYDROXYACYL-THIOESTER DEHYDRATASE HTDX-RELATED"/>
    <property type="match status" value="1"/>
</dbReference>
<dbReference type="PRINTS" id="PR01483">
    <property type="entry name" value="FASYNTHASE"/>
</dbReference>
<dbReference type="SUPFAM" id="SSF54637">
    <property type="entry name" value="Thioesterase/thiol ester dehydrase-isomerase"/>
    <property type="match status" value="1"/>
</dbReference>
<reference evidence="2 3" key="1">
    <citation type="submission" date="2016-08" db="EMBL/GenBank/DDBJ databases">
        <title>Analysis of Carbohydrate Active Enzymes in Thermogemmatispora T81 Reveals Carbohydrate Degradation Ability.</title>
        <authorList>
            <person name="Tomazini A."/>
            <person name="Lal S."/>
            <person name="Stott M."/>
            <person name="Henrissat B."/>
            <person name="Polikarpov I."/>
            <person name="Sparling R."/>
            <person name="Levin D.B."/>
        </authorList>
    </citation>
    <scope>NUCLEOTIDE SEQUENCE [LARGE SCALE GENOMIC DNA]</scope>
    <source>
        <strain evidence="2 3">T81</strain>
    </source>
</reference>
<proteinExistence type="predicted"/>
<protein>
    <submittedName>
        <fullName evidence="2">Dehydratase</fullName>
    </submittedName>
</protein>
<accession>A0A328VG28</accession>
<feature type="domain" description="MaoC-like" evidence="1">
    <location>
        <begin position="9"/>
        <end position="107"/>
    </location>
</feature>
<dbReference type="Proteomes" id="UP000248706">
    <property type="component" value="Unassembled WGS sequence"/>
</dbReference>
<dbReference type="GO" id="GO:0005835">
    <property type="term" value="C:fatty acid synthase complex"/>
    <property type="evidence" value="ECO:0007669"/>
    <property type="project" value="InterPro"/>
</dbReference>
<dbReference type="AlphaFoldDB" id="A0A328VG28"/>
<dbReference type="EMBL" id="MCIF01000002">
    <property type="protein sequence ID" value="RAQ96447.1"/>
    <property type="molecule type" value="Genomic_DNA"/>
</dbReference>
<sequence>MTSSIVEAAIGTELPPLVKPPVTREQLRRYAEASGDYNPIHLDDEAARRVGLDGVIAHGMLSMAFLGQFIEQQIAAYPEALLAHLKVRFASMVRPGDVLTCRGRVTARSREPDGHERITIECWAENQRGERVTSGEAVVSLPSA</sequence>
<dbReference type="OrthoDB" id="9801625at2"/>
<evidence type="ECO:0000313" key="2">
    <source>
        <dbReference type="EMBL" id="RAQ96447.1"/>
    </source>
</evidence>
<dbReference type="InterPro" id="IPR003965">
    <property type="entry name" value="Fatty_acid_synthase"/>
</dbReference>
<dbReference type="GO" id="GO:0004312">
    <property type="term" value="F:fatty acid synthase activity"/>
    <property type="evidence" value="ECO:0007669"/>
    <property type="project" value="InterPro"/>
</dbReference>
<dbReference type="RefSeq" id="WP_112430025.1">
    <property type="nucleotide sequence ID" value="NZ_MCIF01000002.1"/>
</dbReference>
<comment type="caution">
    <text evidence="2">The sequence shown here is derived from an EMBL/GenBank/DDBJ whole genome shotgun (WGS) entry which is preliminary data.</text>
</comment>
<dbReference type="GO" id="GO:0006633">
    <property type="term" value="P:fatty acid biosynthetic process"/>
    <property type="evidence" value="ECO:0007669"/>
    <property type="project" value="InterPro"/>
</dbReference>
<evidence type="ECO:0000259" key="1">
    <source>
        <dbReference type="Pfam" id="PF01575"/>
    </source>
</evidence>